<feature type="repeat" description="Solcar" evidence="8">
    <location>
        <begin position="332"/>
        <end position="416"/>
    </location>
</feature>
<dbReference type="GO" id="GO:0016020">
    <property type="term" value="C:membrane"/>
    <property type="evidence" value="ECO:0007669"/>
    <property type="project" value="UniProtKB-SubCell"/>
</dbReference>
<keyword evidence="6" id="KW-1133">Transmembrane helix</keyword>
<evidence type="ECO:0000256" key="3">
    <source>
        <dbReference type="ARBA" id="ARBA00022448"/>
    </source>
</evidence>
<evidence type="ECO:0000256" key="5">
    <source>
        <dbReference type="ARBA" id="ARBA00022737"/>
    </source>
</evidence>
<comment type="similarity">
    <text evidence="2 9">Belongs to the mitochondrial carrier (TC 2.A.29) family.</text>
</comment>
<keyword evidence="7 8" id="KW-0472">Membrane</keyword>
<dbReference type="EMBL" id="KK100304">
    <property type="protein sequence ID" value="KIZ07023.1"/>
    <property type="molecule type" value="Genomic_DNA"/>
</dbReference>
<dbReference type="KEGG" id="mng:MNEG_0934"/>
<evidence type="ECO:0000256" key="8">
    <source>
        <dbReference type="PROSITE-ProRule" id="PRU00282"/>
    </source>
</evidence>
<dbReference type="OrthoDB" id="6703404at2759"/>
<evidence type="ECO:0000256" key="2">
    <source>
        <dbReference type="ARBA" id="ARBA00006375"/>
    </source>
</evidence>
<keyword evidence="4 8" id="KW-0812">Transmembrane</keyword>
<evidence type="ECO:0000256" key="1">
    <source>
        <dbReference type="ARBA" id="ARBA00004141"/>
    </source>
</evidence>
<evidence type="ECO:0000313" key="10">
    <source>
        <dbReference type="EMBL" id="KIZ07023.1"/>
    </source>
</evidence>
<dbReference type="RefSeq" id="XP_013906042.1">
    <property type="nucleotide sequence ID" value="XM_014050588.1"/>
</dbReference>
<dbReference type="Proteomes" id="UP000054498">
    <property type="component" value="Unassembled WGS sequence"/>
</dbReference>
<organism evidence="10 11">
    <name type="scientific">Monoraphidium neglectum</name>
    <dbReference type="NCBI Taxonomy" id="145388"/>
    <lineage>
        <taxon>Eukaryota</taxon>
        <taxon>Viridiplantae</taxon>
        <taxon>Chlorophyta</taxon>
        <taxon>core chlorophytes</taxon>
        <taxon>Chlorophyceae</taxon>
        <taxon>CS clade</taxon>
        <taxon>Sphaeropleales</taxon>
        <taxon>Selenastraceae</taxon>
        <taxon>Monoraphidium</taxon>
    </lineage>
</organism>
<feature type="repeat" description="Solcar" evidence="8">
    <location>
        <begin position="240"/>
        <end position="323"/>
    </location>
</feature>
<comment type="subcellular location">
    <subcellularLocation>
        <location evidence="1">Membrane</location>
        <topology evidence="1">Multi-pass membrane protein</topology>
    </subcellularLocation>
</comment>
<keyword evidence="5" id="KW-0677">Repeat</keyword>
<dbReference type="GeneID" id="25727052"/>
<evidence type="ECO:0000256" key="6">
    <source>
        <dbReference type="ARBA" id="ARBA00022989"/>
    </source>
</evidence>
<dbReference type="PANTHER" id="PTHR45618">
    <property type="entry name" value="MITOCHONDRIAL DICARBOXYLATE CARRIER-RELATED"/>
    <property type="match status" value="1"/>
</dbReference>
<keyword evidence="3 9" id="KW-0813">Transport</keyword>
<gene>
    <name evidence="10" type="ORF">MNEG_0934</name>
</gene>
<sequence>MQDRLGRALAQAAANKQPYGWVLLLGGTNDISSNTDAVDVLAALASMHDAIHAAGARLVAMTLPPFNTPLSSERVAAFDALNNGIRRRLANMTAALPPERHPRRHGRGLHGPRAALVDLEPLLPVQGIDPEAKVAASAGVVKEVVVSGISVSIANTATNPLDMIKTRMQLQPVGQRVNMFTTGAMVVRDEGVLALWKGLTPSLMRGMFFGGLRLGMYNPTKQWLADREAAASGGVPPSSVSMSTKVLAGTLSGTGAALVCSPTELLKTRMQAAAAGTSTMQVVRNVVRQDGLIGLYRGATPGVVRSGILTATQCATYDQAKRWIMSNMGWQDGLGTQLVTGLATGLVSTTITNPVDVVKTTMFTTGASSGGPVKTARVIYQRAGMKGFLRGWSASYMRLGPQTLVMFMAAEKLREMTGMDSL</sequence>
<dbReference type="InterPro" id="IPR023395">
    <property type="entry name" value="MCP_dom_sf"/>
</dbReference>
<feature type="repeat" description="Solcar" evidence="8">
    <location>
        <begin position="142"/>
        <end position="223"/>
    </location>
</feature>
<evidence type="ECO:0000256" key="4">
    <source>
        <dbReference type="ARBA" id="ARBA00022692"/>
    </source>
</evidence>
<name>A0A0D2K9T1_9CHLO</name>
<evidence type="ECO:0000313" key="11">
    <source>
        <dbReference type="Proteomes" id="UP000054498"/>
    </source>
</evidence>
<dbReference type="InterPro" id="IPR050391">
    <property type="entry name" value="Mito_Metabolite_Transporter"/>
</dbReference>
<protein>
    <submittedName>
        <fullName evidence="10">Brown fat uncoupling protein 1</fullName>
    </submittedName>
</protein>
<dbReference type="Pfam" id="PF00153">
    <property type="entry name" value="Mito_carr"/>
    <property type="match status" value="3"/>
</dbReference>
<proteinExistence type="inferred from homology"/>
<dbReference type="InterPro" id="IPR018108">
    <property type="entry name" value="MCP_transmembrane"/>
</dbReference>
<accession>A0A0D2K9T1</accession>
<dbReference type="AlphaFoldDB" id="A0A0D2K9T1"/>
<evidence type="ECO:0000256" key="7">
    <source>
        <dbReference type="ARBA" id="ARBA00023136"/>
    </source>
</evidence>
<dbReference type="Gene3D" id="1.50.40.10">
    <property type="entry name" value="Mitochondrial carrier domain"/>
    <property type="match status" value="1"/>
</dbReference>
<dbReference type="Gene3D" id="3.40.50.1110">
    <property type="entry name" value="SGNH hydrolase"/>
    <property type="match status" value="1"/>
</dbReference>
<reference evidence="10 11" key="1">
    <citation type="journal article" date="2013" name="BMC Genomics">
        <title>Reconstruction of the lipid metabolism for the microalga Monoraphidium neglectum from its genome sequence reveals characteristics suitable for biofuel production.</title>
        <authorList>
            <person name="Bogen C."/>
            <person name="Al-Dilaimi A."/>
            <person name="Albersmeier A."/>
            <person name="Wichmann J."/>
            <person name="Grundmann M."/>
            <person name="Rupp O."/>
            <person name="Lauersen K.J."/>
            <person name="Blifernez-Klassen O."/>
            <person name="Kalinowski J."/>
            <person name="Goesmann A."/>
            <person name="Mussgnug J.H."/>
            <person name="Kruse O."/>
        </authorList>
    </citation>
    <scope>NUCLEOTIDE SEQUENCE [LARGE SCALE GENOMIC DNA]</scope>
    <source>
        <strain evidence="10 11">SAG 48.87</strain>
    </source>
</reference>
<dbReference type="SUPFAM" id="SSF103506">
    <property type="entry name" value="Mitochondrial carrier"/>
    <property type="match status" value="1"/>
</dbReference>
<evidence type="ECO:0000256" key="9">
    <source>
        <dbReference type="RuleBase" id="RU000488"/>
    </source>
</evidence>
<keyword evidence="11" id="KW-1185">Reference proteome</keyword>
<dbReference type="SUPFAM" id="SSF52266">
    <property type="entry name" value="SGNH hydrolase"/>
    <property type="match status" value="1"/>
</dbReference>
<dbReference type="PROSITE" id="PS50920">
    <property type="entry name" value="SOLCAR"/>
    <property type="match status" value="3"/>
</dbReference>
<dbReference type="InterPro" id="IPR036514">
    <property type="entry name" value="SGNH_hydro_sf"/>
</dbReference>